<dbReference type="Pfam" id="PF00583">
    <property type="entry name" value="Acetyltransf_1"/>
    <property type="match status" value="1"/>
</dbReference>
<keyword evidence="2" id="KW-0808">Transferase</keyword>
<gene>
    <name evidence="2" type="ORF">QO033_06165</name>
</gene>
<dbReference type="InterPro" id="IPR000182">
    <property type="entry name" value="GNAT_dom"/>
</dbReference>
<reference evidence="2 3" key="1">
    <citation type="submission" date="2023-05" db="EMBL/GenBank/DDBJ databases">
        <title>Pseudodonghicola sp. nov.</title>
        <authorList>
            <person name="Huang J."/>
        </authorList>
    </citation>
    <scope>NUCLEOTIDE SEQUENCE [LARGE SCALE GENOMIC DNA]</scope>
    <source>
        <strain evidence="2 3">IC7</strain>
    </source>
</reference>
<proteinExistence type="predicted"/>
<dbReference type="InterPro" id="IPR016181">
    <property type="entry name" value="Acyl_CoA_acyltransferase"/>
</dbReference>
<dbReference type="RefSeq" id="WP_284480068.1">
    <property type="nucleotide sequence ID" value="NZ_JASNJD010000003.1"/>
</dbReference>
<comment type="caution">
    <text evidence="2">The sequence shown here is derived from an EMBL/GenBank/DDBJ whole genome shotgun (WGS) entry which is preliminary data.</text>
</comment>
<protein>
    <submittedName>
        <fullName evidence="2">GNAT family N-acetyltransferase</fullName>
        <ecNumber evidence="2">2.3.1.-</ecNumber>
    </submittedName>
</protein>
<dbReference type="EC" id="2.3.1.-" evidence="2"/>
<keyword evidence="3" id="KW-1185">Reference proteome</keyword>
<accession>A0ABT7EY34</accession>
<dbReference type="EMBL" id="JASNJD010000003">
    <property type="protein sequence ID" value="MDK3017253.1"/>
    <property type="molecule type" value="Genomic_DNA"/>
</dbReference>
<evidence type="ECO:0000259" key="1">
    <source>
        <dbReference type="PROSITE" id="PS51186"/>
    </source>
</evidence>
<dbReference type="Proteomes" id="UP001243757">
    <property type="component" value="Unassembled WGS sequence"/>
</dbReference>
<keyword evidence="2" id="KW-0012">Acyltransferase</keyword>
<sequence length="286" mass="30363">MIRQAEASDAPRIEAFLAGYPETSMFLRGNLEAHGIGCSDHDYACDYFLWPAEGPLRAVFGCSNNGFLMLQCPGREPEAFAAAAGVLAGRPVQGLTGEATQARLWLQALGLAGRLKLDHPEPLYTLDLAAMPHADLTWRQPGPGDAALLATWFHGYEADTRTGAAGTSQAAEVARDRAEQTIAAGLFQLLLEEDRPVAMAGINARVKDIVQIGGVYVPPGMRNQGLGRRAVQAVLMQAGAEGVRRAVLFSNNDAASRAYEAIGFRRVGEYLVALTDGAVRLGGGGT</sequence>
<dbReference type="Gene3D" id="3.40.630.30">
    <property type="match status" value="1"/>
</dbReference>
<dbReference type="PROSITE" id="PS51186">
    <property type="entry name" value="GNAT"/>
    <property type="match status" value="1"/>
</dbReference>
<feature type="domain" description="N-acetyltransferase" evidence="1">
    <location>
        <begin position="136"/>
        <end position="286"/>
    </location>
</feature>
<dbReference type="SUPFAM" id="SSF55729">
    <property type="entry name" value="Acyl-CoA N-acyltransferases (Nat)"/>
    <property type="match status" value="1"/>
</dbReference>
<dbReference type="CDD" id="cd04301">
    <property type="entry name" value="NAT_SF"/>
    <property type="match status" value="1"/>
</dbReference>
<evidence type="ECO:0000313" key="3">
    <source>
        <dbReference type="Proteomes" id="UP001243757"/>
    </source>
</evidence>
<evidence type="ECO:0000313" key="2">
    <source>
        <dbReference type="EMBL" id="MDK3017253.1"/>
    </source>
</evidence>
<dbReference type="GO" id="GO:0016746">
    <property type="term" value="F:acyltransferase activity"/>
    <property type="evidence" value="ECO:0007669"/>
    <property type="project" value="UniProtKB-KW"/>
</dbReference>
<organism evidence="2 3">
    <name type="scientific">Pseudodonghicola flavimaris</name>
    <dbReference type="NCBI Taxonomy" id="3050036"/>
    <lineage>
        <taxon>Bacteria</taxon>
        <taxon>Pseudomonadati</taxon>
        <taxon>Pseudomonadota</taxon>
        <taxon>Alphaproteobacteria</taxon>
        <taxon>Rhodobacterales</taxon>
        <taxon>Paracoccaceae</taxon>
        <taxon>Pseudodonghicola</taxon>
    </lineage>
</organism>
<name>A0ABT7EY34_9RHOB</name>